<feature type="non-terminal residue" evidence="6">
    <location>
        <position position="63"/>
    </location>
</feature>
<dbReference type="PANTHER" id="PTHR31203">
    <property type="entry name" value="BETA-KERATIN-RELATED PROTEIN-RELATED"/>
    <property type="match status" value="1"/>
</dbReference>
<dbReference type="Pfam" id="PF02422">
    <property type="entry name" value="Keratin"/>
    <property type="match status" value="1"/>
</dbReference>
<dbReference type="Proteomes" id="UP000541249">
    <property type="component" value="Unassembled WGS sequence"/>
</dbReference>
<evidence type="ECO:0000256" key="1">
    <source>
        <dbReference type="ARBA" id="ARBA00008702"/>
    </source>
</evidence>
<name>A0A7L4D952_9AVES</name>
<evidence type="ECO:0000256" key="4">
    <source>
        <dbReference type="ARBA" id="ARBA00022990"/>
    </source>
</evidence>
<dbReference type="PANTHER" id="PTHR31203:SF1">
    <property type="entry name" value="BETA-KERATIN-RELATED PROTEIN-RELATED"/>
    <property type="match status" value="1"/>
</dbReference>
<dbReference type="GO" id="GO:0005200">
    <property type="term" value="F:structural constituent of cytoskeleton"/>
    <property type="evidence" value="ECO:0007669"/>
    <property type="project" value="InterPro"/>
</dbReference>
<keyword evidence="3 5" id="KW-0416">Keratin</keyword>
<accession>A0A7L4D952</accession>
<proteinExistence type="inferred from homology"/>
<gene>
    <name evidence="6" type="primary">Krfb_0</name>
    <name evidence="6" type="ORF">EURGUL_R08748</name>
</gene>
<dbReference type="InterPro" id="IPR003461">
    <property type="entry name" value="Keratin"/>
</dbReference>
<evidence type="ECO:0000313" key="6">
    <source>
        <dbReference type="EMBL" id="NXW59005.1"/>
    </source>
</evidence>
<sequence>VMLTMPGPILSSFPQNTAMGSSTSTAIGSIFSSQGVPINSGAFRLSGLSSIGSSYCGRSCLPC</sequence>
<evidence type="ECO:0000256" key="3">
    <source>
        <dbReference type="ARBA" id="ARBA00022744"/>
    </source>
</evidence>
<dbReference type="OrthoDB" id="9215389at2759"/>
<evidence type="ECO:0000313" key="7">
    <source>
        <dbReference type="Proteomes" id="UP000541249"/>
    </source>
</evidence>
<keyword evidence="7" id="KW-1185">Reference proteome</keyword>
<organism evidence="6 7">
    <name type="scientific">Eurystomus gularis</name>
    <dbReference type="NCBI Taxonomy" id="325343"/>
    <lineage>
        <taxon>Eukaryota</taxon>
        <taxon>Metazoa</taxon>
        <taxon>Chordata</taxon>
        <taxon>Craniata</taxon>
        <taxon>Vertebrata</taxon>
        <taxon>Euteleostomi</taxon>
        <taxon>Archelosauria</taxon>
        <taxon>Archosauria</taxon>
        <taxon>Dinosauria</taxon>
        <taxon>Saurischia</taxon>
        <taxon>Theropoda</taxon>
        <taxon>Coelurosauria</taxon>
        <taxon>Aves</taxon>
        <taxon>Neognathae</taxon>
        <taxon>Neoaves</taxon>
        <taxon>Telluraves</taxon>
        <taxon>Coraciimorphae</taxon>
        <taxon>Coraciiformes</taxon>
        <taxon>Coraciidae</taxon>
        <taxon>Eurystomus</taxon>
    </lineage>
</organism>
<reference evidence="6 7" key="1">
    <citation type="submission" date="2019-09" db="EMBL/GenBank/DDBJ databases">
        <title>Bird 10,000 Genomes (B10K) Project - Family phase.</title>
        <authorList>
            <person name="Zhang G."/>
        </authorList>
    </citation>
    <scope>NUCLEOTIDE SEQUENCE [LARGE SCALE GENOMIC DNA]</scope>
    <source>
        <strain evidence="6">B10K-DU-002-51</strain>
        <tissue evidence="6">Muscle</tissue>
    </source>
</reference>
<evidence type="ECO:0000256" key="5">
    <source>
        <dbReference type="RuleBase" id="RU364002"/>
    </source>
</evidence>
<feature type="non-terminal residue" evidence="6">
    <location>
        <position position="1"/>
    </location>
</feature>
<comment type="similarity">
    <text evidence="1 5">Belongs to the avian keratin family.</text>
</comment>
<keyword evidence="4" id="KW-0007">Acetylation</keyword>
<dbReference type="AlphaFoldDB" id="A0A7L4D952"/>
<evidence type="ECO:0000256" key="2">
    <source>
        <dbReference type="ARBA" id="ARBA00011806"/>
    </source>
</evidence>
<dbReference type="GO" id="GO:0005882">
    <property type="term" value="C:intermediate filament"/>
    <property type="evidence" value="ECO:0007669"/>
    <property type="project" value="UniProtKB-KW"/>
</dbReference>
<protein>
    <recommendedName>
        <fullName evidence="5">Keratin</fullName>
    </recommendedName>
</protein>
<comment type="subunit">
    <text evidence="2 5">The avian keratins (F-ker, S-ker, C-ker and B-ker) are a complex mixture of very similar polypeptides.</text>
</comment>
<comment type="caution">
    <text evidence="6">The sequence shown here is derived from an EMBL/GenBank/DDBJ whole genome shotgun (WGS) entry which is preliminary data.</text>
</comment>
<dbReference type="EMBL" id="VZZY01011376">
    <property type="protein sequence ID" value="NXW59005.1"/>
    <property type="molecule type" value="Genomic_DNA"/>
</dbReference>